<reference evidence="1 2" key="1">
    <citation type="submission" date="2019-06" db="EMBL/GenBank/DDBJ databases">
        <title>Sequencing the genomes of 1000 actinobacteria strains.</title>
        <authorList>
            <person name="Klenk H.-P."/>
        </authorList>
    </citation>
    <scope>NUCLEOTIDE SEQUENCE [LARGE SCALE GENOMIC DNA]</scope>
    <source>
        <strain evidence="1 2">DSM 41929</strain>
    </source>
</reference>
<name>A0A542UG96_9ACTN</name>
<dbReference type="EMBL" id="VFNX01000001">
    <property type="protein sequence ID" value="TQK98064.1"/>
    <property type="molecule type" value="Genomic_DNA"/>
</dbReference>
<evidence type="ECO:0000313" key="2">
    <source>
        <dbReference type="Proteomes" id="UP000318103"/>
    </source>
</evidence>
<gene>
    <name evidence="1" type="ORF">FB563_3077</name>
</gene>
<comment type="caution">
    <text evidence="1">The sequence shown here is derived from an EMBL/GenBank/DDBJ whole genome shotgun (WGS) entry which is preliminary data.</text>
</comment>
<keyword evidence="2" id="KW-1185">Reference proteome</keyword>
<dbReference type="RefSeq" id="WP_055708087.1">
    <property type="nucleotide sequence ID" value="NZ_JBPJFI010000001.1"/>
</dbReference>
<accession>A0A542UG96</accession>
<sequence length="75" mass="7562">MAERGPLPPETCRSLFAALAYAATGRASFGSGDPDGAGHRAVREPIDLAGVAPDLTALIEACLAKDAVAGRGSPR</sequence>
<evidence type="ECO:0000313" key="1">
    <source>
        <dbReference type="EMBL" id="TQK98064.1"/>
    </source>
</evidence>
<protein>
    <submittedName>
        <fullName evidence="1">Uncharacterized protein</fullName>
    </submittedName>
</protein>
<dbReference type="AlphaFoldDB" id="A0A542UG96"/>
<proteinExistence type="predicted"/>
<dbReference type="Proteomes" id="UP000318103">
    <property type="component" value="Unassembled WGS sequence"/>
</dbReference>
<organism evidence="1 2">
    <name type="scientific">Streptomyces puniciscabiei</name>
    <dbReference type="NCBI Taxonomy" id="164348"/>
    <lineage>
        <taxon>Bacteria</taxon>
        <taxon>Bacillati</taxon>
        <taxon>Actinomycetota</taxon>
        <taxon>Actinomycetes</taxon>
        <taxon>Kitasatosporales</taxon>
        <taxon>Streptomycetaceae</taxon>
        <taxon>Streptomyces</taxon>
    </lineage>
</organism>